<dbReference type="AlphaFoldDB" id="D2EE92"/>
<dbReference type="Pfam" id="PF19045">
    <property type="entry name" value="Ligase_CoA_2"/>
    <property type="match status" value="1"/>
</dbReference>
<keyword evidence="3 4" id="KW-0067">ATP-binding</keyword>
<dbReference type="SUPFAM" id="SSF51735">
    <property type="entry name" value="NAD(P)-binding Rossmann-fold domains"/>
    <property type="match status" value="1"/>
</dbReference>
<dbReference type="InterPro" id="IPR003781">
    <property type="entry name" value="CoA-bd"/>
</dbReference>
<dbReference type="EMBL" id="GG730038">
    <property type="protein sequence ID" value="EEZ93347.1"/>
    <property type="molecule type" value="Genomic_DNA"/>
</dbReference>
<evidence type="ECO:0000313" key="6">
    <source>
        <dbReference type="EMBL" id="EEZ93347.1"/>
    </source>
</evidence>
<dbReference type="SUPFAM" id="SSF52210">
    <property type="entry name" value="Succinyl-CoA synthetase domains"/>
    <property type="match status" value="2"/>
</dbReference>
<keyword evidence="2 4" id="KW-0547">Nucleotide-binding</keyword>
<dbReference type="GO" id="GO:0005524">
    <property type="term" value="F:ATP binding"/>
    <property type="evidence" value="ECO:0007669"/>
    <property type="project" value="UniProtKB-UniRule"/>
</dbReference>
<dbReference type="Pfam" id="PF13607">
    <property type="entry name" value="Succ_CoA_lig"/>
    <property type="match status" value="1"/>
</dbReference>
<dbReference type="Gene3D" id="3.30.1490.20">
    <property type="entry name" value="ATP-grasp fold, A domain"/>
    <property type="match status" value="1"/>
</dbReference>
<feature type="domain" description="ATP-grasp" evidence="5">
    <location>
        <begin position="479"/>
        <end position="515"/>
    </location>
</feature>
<dbReference type="InterPro" id="IPR043938">
    <property type="entry name" value="Ligase_CoA_dom"/>
</dbReference>
<keyword evidence="1" id="KW-0436">Ligase</keyword>
<reference evidence="6 7" key="1">
    <citation type="journal article" date="2010" name="Proc. Natl. Acad. Sci. U.S.A.">
        <title>Enigmatic, ultrasmall, uncultivated Archaea.</title>
        <authorList>
            <person name="Baker B.J."/>
            <person name="Comolli L.R."/>
            <person name="Dick G.J."/>
            <person name="Hauser L.J."/>
            <person name="Hyatt D."/>
            <person name="Dill B.D."/>
            <person name="Land M.L."/>
            <person name="Verberkmoes N.C."/>
            <person name="Hettich R.L."/>
            <person name="Banfield J.F."/>
        </authorList>
    </citation>
    <scope>NUCLEOTIDE SEQUENCE [LARGE SCALE GENOMIC DNA]</scope>
</reference>
<evidence type="ECO:0000256" key="4">
    <source>
        <dbReference type="PROSITE-ProRule" id="PRU00409"/>
    </source>
</evidence>
<proteinExistence type="predicted"/>
<dbReference type="PROSITE" id="PS50975">
    <property type="entry name" value="ATP_GRASP"/>
    <property type="match status" value="1"/>
</dbReference>
<dbReference type="InterPro" id="IPR016102">
    <property type="entry name" value="Succinyl-CoA_synth-like"/>
</dbReference>
<evidence type="ECO:0000313" key="7">
    <source>
        <dbReference type="Proteomes" id="UP000009375"/>
    </source>
</evidence>
<dbReference type="SUPFAM" id="SSF56059">
    <property type="entry name" value="Glutathione synthetase ATP-binding domain-like"/>
    <property type="match status" value="1"/>
</dbReference>
<dbReference type="PANTHER" id="PTHR43334">
    <property type="entry name" value="ACETATE--COA LIGASE [ADP-FORMING]"/>
    <property type="match status" value="1"/>
</dbReference>
<dbReference type="Pfam" id="PF13380">
    <property type="entry name" value="CoA_binding_2"/>
    <property type="match status" value="1"/>
</dbReference>
<dbReference type="GO" id="GO:0043758">
    <property type="term" value="F:acetate-CoA ligase (ADP-forming) activity"/>
    <property type="evidence" value="ECO:0007669"/>
    <property type="project" value="InterPro"/>
</dbReference>
<dbReference type="Gene3D" id="3.40.50.720">
    <property type="entry name" value="NAD(P)-binding Rossmann-like Domain"/>
    <property type="match status" value="1"/>
</dbReference>
<dbReference type="Proteomes" id="UP000009375">
    <property type="component" value="Unassembled WGS sequence"/>
</dbReference>
<evidence type="ECO:0000256" key="1">
    <source>
        <dbReference type="ARBA" id="ARBA00022598"/>
    </source>
</evidence>
<sequence length="683" mass="75460">MDIKRFFEPDSIAVIGASRDPNKVGSAVLKNLIITFHGKIFPINPFVDELQGLKAYKSVLSVKEKIDVAIIAIPAQMVLSTLKECEKAKIPLAVILSAGFNEIGGEGAKREEEIRKFLSKAKIRIIGPNCLGIINTDPSFNATFLDPNSRVIKGNAGFISQSGALLSAVVDDASTNNIGFSKIISIGNATDISEADIIESFKTDEKTKVLALYLEGLNNGKDFLKAGMSFSQEKPLLILKGGKFKSTSTAVSSHTGSMAGDYKAYELAFNRIGAISVENIDDLFNFMRDAPNIKINSDEVIIATNAGGAGVVTTDHIINSGLKLAKFNDKLLNELSKVLPKEANIHNPVDMVGDATPERYRDTLELLVQQNKPIIILFSPQEMSQPLETAKQIYETHLRHPSVPFLSVFLGGARVDKARRFLLERNMPIYEYPNEAVFMVKGLFTYYSHRAQTFKTIAKEKARYRDFKIKNDVFGIDAKKIFDSIGIKSVEGLKFNSAKDLEKSASKIGYPCVLKIESNGLAHKNKVGAVILGINDGKTLEEAFLKLSKIIKENKINKASFGLYEDVNKFGEDKLEILLGAHRDPQFGPMIALGLGGIFANELNDSMFFLSPISDQSINELKTSRLGRIITQFTSENIFDELISYMLKLDKFMNANRNVKDVDLNPIIIVNDKLFATDFKIFV</sequence>
<dbReference type="Gene3D" id="3.30.470.20">
    <property type="entry name" value="ATP-grasp fold, B domain"/>
    <property type="match status" value="1"/>
</dbReference>
<dbReference type="Gene3D" id="3.40.50.261">
    <property type="entry name" value="Succinyl-CoA synthetase domains"/>
    <property type="match status" value="2"/>
</dbReference>
<organism evidence="6 7">
    <name type="scientific">Candidatus Parvarchaeum acidiphilum ARMAN-4</name>
    <dbReference type="NCBI Taxonomy" id="662760"/>
    <lineage>
        <taxon>Archaea</taxon>
        <taxon>Candidatus Parvarchaeota</taxon>
        <taxon>Candidatus Parvarchaeum</taxon>
    </lineage>
</organism>
<accession>D2EE92</accession>
<dbReference type="InterPro" id="IPR036291">
    <property type="entry name" value="NAD(P)-bd_dom_sf"/>
</dbReference>
<evidence type="ECO:0000256" key="3">
    <source>
        <dbReference type="ARBA" id="ARBA00022840"/>
    </source>
</evidence>
<evidence type="ECO:0000256" key="2">
    <source>
        <dbReference type="ARBA" id="ARBA00022741"/>
    </source>
</evidence>
<protein>
    <submittedName>
        <fullName evidence="6">CoA-binding domain protein</fullName>
    </submittedName>
</protein>
<dbReference type="SMART" id="SM00881">
    <property type="entry name" value="CoA_binding"/>
    <property type="match status" value="1"/>
</dbReference>
<dbReference type="InterPro" id="IPR032875">
    <property type="entry name" value="Succ_CoA_lig_flav_dom"/>
</dbReference>
<dbReference type="PANTHER" id="PTHR43334:SF2">
    <property type="entry name" value="ACETATE--COA LIGASE [ADP-FORMING]"/>
    <property type="match status" value="1"/>
</dbReference>
<dbReference type="Pfam" id="PF13549">
    <property type="entry name" value="ATP-grasp_5"/>
    <property type="match status" value="1"/>
</dbReference>
<evidence type="ECO:0000259" key="5">
    <source>
        <dbReference type="PROSITE" id="PS50975"/>
    </source>
</evidence>
<dbReference type="InterPro" id="IPR011761">
    <property type="entry name" value="ATP-grasp"/>
</dbReference>
<dbReference type="GO" id="GO:0046872">
    <property type="term" value="F:metal ion binding"/>
    <property type="evidence" value="ECO:0007669"/>
    <property type="project" value="InterPro"/>
</dbReference>
<dbReference type="InterPro" id="IPR051538">
    <property type="entry name" value="Acyl-CoA_Synth/Transferase"/>
</dbReference>
<gene>
    <name evidence="6" type="ORF">BJBARM4_0024</name>
</gene>
<dbReference type="InterPro" id="IPR013815">
    <property type="entry name" value="ATP_grasp_subdomain_1"/>
</dbReference>
<name>D2EE92_PARA4</name>